<dbReference type="PATRIC" id="fig|632773.3.peg.2046"/>
<comment type="similarity">
    <text evidence="1">Belongs to the UPF0637 family.</text>
</comment>
<dbReference type="HAMAP" id="MF_01851">
    <property type="entry name" value="UPF0637"/>
    <property type="match status" value="1"/>
</dbReference>
<evidence type="ECO:0000313" key="2">
    <source>
        <dbReference type="EMBL" id="AOM83314.1"/>
    </source>
</evidence>
<gene>
    <name evidence="2" type="ORF">BBEV_1953</name>
</gene>
<sequence>MSFKGFETEDFDAFNIEDLEGRMAMIQERIQPKFHAIAEDIAPALSEMTGREIHLHVAKHARRKVNPPADTWSSYCHNKRGYKQHPHFQIGLFDDHVFIWLAFIYELPHKREIANRLIENKTSIKDHVPGDFMISLDHTKKDAEALKDTDLDAGLQRFRDVKKGEFLIGRQFDANDPILQNGDAFIEHAMETFKTLIPVYQLAMRDDY</sequence>
<dbReference type="SUPFAM" id="SSF142913">
    <property type="entry name" value="YktB/PF0168-like"/>
    <property type="match status" value="1"/>
</dbReference>
<evidence type="ECO:0000313" key="3">
    <source>
        <dbReference type="Proteomes" id="UP000094463"/>
    </source>
</evidence>
<keyword evidence="3" id="KW-1185">Reference proteome</keyword>
<dbReference type="RefSeq" id="WP_069365308.1">
    <property type="nucleotide sequence ID" value="NZ_CP012502.1"/>
</dbReference>
<organism evidence="2 3">
    <name type="scientific">Salisediminibacterium beveridgei</name>
    <dbReference type="NCBI Taxonomy" id="632773"/>
    <lineage>
        <taxon>Bacteria</taxon>
        <taxon>Bacillati</taxon>
        <taxon>Bacillota</taxon>
        <taxon>Bacilli</taxon>
        <taxon>Bacillales</taxon>
        <taxon>Bacillaceae</taxon>
        <taxon>Salisediminibacterium</taxon>
    </lineage>
</organism>
<dbReference type="EMBL" id="CP012502">
    <property type="protein sequence ID" value="AOM83314.1"/>
    <property type="molecule type" value="Genomic_DNA"/>
</dbReference>
<name>A0A1D7QWC7_9BACI</name>
<protein>
    <recommendedName>
        <fullName evidence="1">UPF0637 protein BBEV_1953</fullName>
    </recommendedName>
</protein>
<dbReference type="Pfam" id="PF06335">
    <property type="entry name" value="DUF1054"/>
    <property type="match status" value="1"/>
</dbReference>
<dbReference type="AlphaFoldDB" id="A0A1D7QWC7"/>
<dbReference type="PIRSF" id="PIRSF021332">
    <property type="entry name" value="DUF1054"/>
    <property type="match status" value="1"/>
</dbReference>
<dbReference type="STRING" id="632773.BBEV_1953"/>
<proteinExistence type="inferred from homology"/>
<dbReference type="KEGG" id="bbev:BBEV_1953"/>
<dbReference type="InterPro" id="IPR009403">
    <property type="entry name" value="UPF0637"/>
</dbReference>
<evidence type="ECO:0000256" key="1">
    <source>
        <dbReference type="HAMAP-Rule" id="MF_01851"/>
    </source>
</evidence>
<accession>A0A1D7QWC7</accession>
<dbReference type="OrthoDB" id="9812818at2"/>
<dbReference type="Gene3D" id="3.30.930.20">
    <property type="entry name" value="Protein of unknown function DUF1054"/>
    <property type="match status" value="1"/>
</dbReference>
<reference evidence="2 3" key="1">
    <citation type="submission" date="2015-08" db="EMBL/GenBank/DDBJ databases">
        <title>The complete genome sequence of Bacillus beveridgei MLTeJB.</title>
        <authorList>
            <person name="Hanson T.E."/>
            <person name="Mesa C."/>
            <person name="Basesman S.M."/>
            <person name="Oremland R.S."/>
        </authorList>
    </citation>
    <scope>NUCLEOTIDE SEQUENCE [LARGE SCALE GENOMIC DNA]</scope>
    <source>
        <strain evidence="2 3">MLTeJB</strain>
    </source>
</reference>
<dbReference type="InterPro" id="IPR053707">
    <property type="entry name" value="UPF0637_domain_sf"/>
</dbReference>
<dbReference type="Proteomes" id="UP000094463">
    <property type="component" value="Chromosome"/>
</dbReference>